<dbReference type="HOGENOM" id="CLU_1103014_0_0_1"/>
<dbReference type="InterPro" id="IPR056681">
    <property type="entry name" value="DUF7779"/>
</dbReference>
<name>A0A0B4H5L9_METGA</name>
<sequence>MAVAEWAGGLPLIVTAISSTISSRNLTYDTMLDLLKQHGFEAVSADSKPKKHLVQTSLITLIIGLTYLDEHTQCLIYTLSFLNPEGIPQNILMEHSSRTQLEAFPKNHAELNNAQTKLYWFERVFPQESKPFCKLAQSIWETLKYTKPGEKIAEMLRESHNNQGSVANETNNPDYLSRALRIFARRPYHKHEHARTTFRRGQRHLARGKTELAEQSFKAAHKERQSLKPQDTRPRDELLEKDYDELVIFMSR</sequence>
<comment type="caution">
    <text evidence="2">The sequence shown here is derived from an EMBL/GenBank/DDBJ whole genome shotgun (WGS) entry which is preliminary data.</text>
</comment>
<reference evidence="2 3" key="1">
    <citation type="journal article" date="2014" name="Proc. Natl. Acad. Sci. U.S.A.">
        <title>Trajectory and genomic determinants of fungal-pathogen speciation and host adaptation.</title>
        <authorList>
            <person name="Hu X."/>
            <person name="Xiao G."/>
            <person name="Zheng P."/>
            <person name="Shang Y."/>
            <person name="Su Y."/>
            <person name="Zhang X."/>
            <person name="Liu X."/>
            <person name="Zhan S."/>
            <person name="St Leger R.J."/>
            <person name="Wang C."/>
        </authorList>
    </citation>
    <scope>NUCLEOTIDE SEQUENCE [LARGE SCALE GENOMIC DNA]</scope>
    <source>
        <strain evidence="2 3">ARSEF 977</strain>
    </source>
</reference>
<evidence type="ECO:0000313" key="2">
    <source>
        <dbReference type="EMBL" id="KID85046.1"/>
    </source>
</evidence>
<organism evidence="2 3">
    <name type="scientific">Metarhizium guizhouense (strain ARSEF 977)</name>
    <dbReference type="NCBI Taxonomy" id="1276136"/>
    <lineage>
        <taxon>Eukaryota</taxon>
        <taxon>Fungi</taxon>
        <taxon>Dikarya</taxon>
        <taxon>Ascomycota</taxon>
        <taxon>Pezizomycotina</taxon>
        <taxon>Sordariomycetes</taxon>
        <taxon>Hypocreomycetidae</taxon>
        <taxon>Hypocreales</taxon>
        <taxon>Clavicipitaceae</taxon>
        <taxon>Metarhizium</taxon>
    </lineage>
</organism>
<protein>
    <recommendedName>
        <fullName evidence="1">DUF7779 domain-containing protein</fullName>
    </recommendedName>
</protein>
<keyword evidence="3" id="KW-1185">Reference proteome</keyword>
<gene>
    <name evidence="2" type="ORF">MGU_07839</name>
</gene>
<accession>A0A0B4H5L9</accession>
<dbReference type="EMBL" id="AZNH01000035">
    <property type="protein sequence ID" value="KID85046.1"/>
    <property type="molecule type" value="Genomic_DNA"/>
</dbReference>
<proteinExistence type="predicted"/>
<dbReference type="Proteomes" id="UP000031192">
    <property type="component" value="Unassembled WGS sequence"/>
</dbReference>
<evidence type="ECO:0000313" key="3">
    <source>
        <dbReference type="Proteomes" id="UP000031192"/>
    </source>
</evidence>
<feature type="domain" description="DUF7779" evidence="1">
    <location>
        <begin position="65"/>
        <end position="118"/>
    </location>
</feature>
<dbReference type="Pfam" id="PF25000">
    <property type="entry name" value="DUF7779"/>
    <property type="match status" value="1"/>
</dbReference>
<evidence type="ECO:0000259" key="1">
    <source>
        <dbReference type="Pfam" id="PF25000"/>
    </source>
</evidence>
<dbReference type="AlphaFoldDB" id="A0A0B4H5L9"/>